<protein>
    <submittedName>
        <fullName evidence="1">Uncharacterized protein</fullName>
    </submittedName>
</protein>
<dbReference type="SUPFAM" id="SSF56784">
    <property type="entry name" value="HAD-like"/>
    <property type="match status" value="1"/>
</dbReference>
<evidence type="ECO:0000313" key="2">
    <source>
        <dbReference type="Proteomes" id="UP000243686"/>
    </source>
</evidence>
<dbReference type="PANTHER" id="PTHR12083:SF9">
    <property type="entry name" value="BIFUNCTIONAL POLYNUCLEOTIDE PHOSPHATASE_KINASE"/>
    <property type="match status" value="1"/>
</dbReference>
<feature type="non-terminal residue" evidence="1">
    <location>
        <position position="1"/>
    </location>
</feature>
<accession>A0A1S8X917</accession>
<dbReference type="GO" id="GO:0006281">
    <property type="term" value="P:DNA repair"/>
    <property type="evidence" value="ECO:0007669"/>
    <property type="project" value="TreeGrafter"/>
</dbReference>
<dbReference type="GO" id="GO:0003690">
    <property type="term" value="F:double-stranded DNA binding"/>
    <property type="evidence" value="ECO:0007669"/>
    <property type="project" value="TreeGrafter"/>
</dbReference>
<dbReference type="Gene3D" id="3.40.50.1000">
    <property type="entry name" value="HAD superfamily/HAD-like"/>
    <property type="match status" value="1"/>
</dbReference>
<reference evidence="1 2" key="1">
    <citation type="submission" date="2015-03" db="EMBL/GenBank/DDBJ databases">
        <title>Draft genome of the nematode, Opisthorchis viverrini.</title>
        <authorList>
            <person name="Mitreva M."/>
        </authorList>
    </citation>
    <scope>NUCLEOTIDE SEQUENCE [LARGE SCALE GENOMIC DNA]</scope>
    <source>
        <strain evidence="1">Khon Kaen</strain>
    </source>
</reference>
<evidence type="ECO:0000313" key="1">
    <source>
        <dbReference type="EMBL" id="OON23177.1"/>
    </source>
</evidence>
<proteinExistence type="predicted"/>
<dbReference type="InterPro" id="IPR023214">
    <property type="entry name" value="HAD_sf"/>
</dbReference>
<name>A0A1S8X917_OPIVI</name>
<dbReference type="Proteomes" id="UP000243686">
    <property type="component" value="Unassembled WGS sequence"/>
</dbReference>
<dbReference type="InterPro" id="IPR036412">
    <property type="entry name" value="HAD-like_sf"/>
</dbReference>
<dbReference type="GO" id="GO:0046403">
    <property type="term" value="F:polynucleotide 3'-phosphatase activity"/>
    <property type="evidence" value="ECO:0007669"/>
    <property type="project" value="TreeGrafter"/>
</dbReference>
<feature type="non-terminal residue" evidence="1">
    <location>
        <position position="86"/>
    </location>
</feature>
<keyword evidence="2" id="KW-1185">Reference proteome</keyword>
<dbReference type="AlphaFoldDB" id="A0A1S8X917"/>
<dbReference type="GO" id="GO:0046404">
    <property type="term" value="F:ATP-dependent polydeoxyribonucleotide 5'-hydroxyl-kinase activity"/>
    <property type="evidence" value="ECO:0007669"/>
    <property type="project" value="TreeGrafter"/>
</dbReference>
<gene>
    <name evidence="1" type="ORF">X801_00912</name>
</gene>
<dbReference type="InterPro" id="IPR013954">
    <property type="entry name" value="PNK3P"/>
</dbReference>
<dbReference type="EMBL" id="KV891595">
    <property type="protein sequence ID" value="OON23177.1"/>
    <property type="molecule type" value="Genomic_DNA"/>
</dbReference>
<organism evidence="1 2">
    <name type="scientific">Opisthorchis viverrini</name>
    <name type="common">Southeast Asian liver fluke</name>
    <dbReference type="NCBI Taxonomy" id="6198"/>
    <lineage>
        <taxon>Eukaryota</taxon>
        <taxon>Metazoa</taxon>
        <taxon>Spiralia</taxon>
        <taxon>Lophotrochozoa</taxon>
        <taxon>Platyhelminthes</taxon>
        <taxon>Trematoda</taxon>
        <taxon>Digenea</taxon>
        <taxon>Opisthorchiida</taxon>
        <taxon>Opisthorchiata</taxon>
        <taxon>Opisthorchiidae</taxon>
        <taxon>Opisthorchis</taxon>
    </lineage>
</organism>
<dbReference type="PANTHER" id="PTHR12083">
    <property type="entry name" value="BIFUNCTIONAL POLYNUCLEOTIDE PHOSPHATASE/KINASE"/>
    <property type="match status" value="1"/>
</dbReference>
<sequence>LQTTLVPPQLNGNGQISRFWEVTKSLLIYTHPDCKSSSKIMGFDMDGTLITTASGKTFPKDANDWKYVVPYHVNPPNNVVLIKVAK</sequence>
<dbReference type="Pfam" id="PF08645">
    <property type="entry name" value="PNK3P"/>
    <property type="match status" value="1"/>
</dbReference>